<keyword evidence="3" id="KW-1185">Reference proteome</keyword>
<evidence type="ECO:0000313" key="3">
    <source>
        <dbReference type="Proteomes" id="UP000264492"/>
    </source>
</evidence>
<proteinExistence type="predicted"/>
<feature type="region of interest" description="Disordered" evidence="1">
    <location>
        <begin position="129"/>
        <end position="148"/>
    </location>
</feature>
<dbReference type="AlphaFoldDB" id="A0A371K4H0"/>
<dbReference type="RefSeq" id="WP_115858185.1">
    <property type="nucleotide sequence ID" value="NZ_QTSU01000001.1"/>
</dbReference>
<feature type="compositionally biased region" description="Low complexity" evidence="1">
    <location>
        <begin position="129"/>
        <end position="140"/>
    </location>
</feature>
<sequence>MLIAAAVTVALAGCATRPAPDFGGRWKPVNRFAELPSEIPLQKTYVYYPSPMDGTLKTMLERWARDSQMPLSYLHPSDFTLHQGVAEIHTTSVQDAVSQLSSAYAAQGVSVSVENGQIVVRAGAPAPSAVPASAPAQAEATHVAGVAP</sequence>
<dbReference type="OrthoDB" id="5955043at2"/>
<name>A0A371K4H0_9GAMM</name>
<dbReference type="Gene3D" id="3.55.50.70">
    <property type="match status" value="1"/>
</dbReference>
<reference evidence="2 3" key="1">
    <citation type="submission" date="2018-08" db="EMBL/GenBank/DDBJ databases">
        <title>Lysobacter sp. zong2l5, whole genome shotgun sequence.</title>
        <authorList>
            <person name="Zhang X."/>
            <person name="Feng G."/>
            <person name="Zhu H."/>
        </authorList>
    </citation>
    <scope>NUCLEOTIDE SEQUENCE [LARGE SCALE GENOMIC DNA]</scope>
    <source>
        <strain evidence="3">zong2l5</strain>
    </source>
</reference>
<protein>
    <recommendedName>
        <fullName evidence="4">Toxin co-regulated pilus biosynthesis protein Q C-terminal domain-containing protein</fullName>
    </recommendedName>
</protein>
<dbReference type="Proteomes" id="UP000264492">
    <property type="component" value="Unassembled WGS sequence"/>
</dbReference>
<evidence type="ECO:0000256" key="1">
    <source>
        <dbReference type="SAM" id="MobiDB-lite"/>
    </source>
</evidence>
<evidence type="ECO:0000313" key="2">
    <source>
        <dbReference type="EMBL" id="RDZ28747.1"/>
    </source>
</evidence>
<accession>A0A371K4H0</accession>
<gene>
    <name evidence="2" type="ORF">DX914_06395</name>
</gene>
<dbReference type="EMBL" id="QTSU01000001">
    <property type="protein sequence ID" value="RDZ28747.1"/>
    <property type="molecule type" value="Genomic_DNA"/>
</dbReference>
<evidence type="ECO:0008006" key="4">
    <source>
        <dbReference type="Google" id="ProtNLM"/>
    </source>
</evidence>
<comment type="caution">
    <text evidence="2">The sequence shown here is derived from an EMBL/GenBank/DDBJ whole genome shotgun (WGS) entry which is preliminary data.</text>
</comment>
<organism evidence="2 3">
    <name type="scientific">Lysobacter silvisoli</name>
    <dbReference type="NCBI Taxonomy" id="2293254"/>
    <lineage>
        <taxon>Bacteria</taxon>
        <taxon>Pseudomonadati</taxon>
        <taxon>Pseudomonadota</taxon>
        <taxon>Gammaproteobacteria</taxon>
        <taxon>Lysobacterales</taxon>
        <taxon>Lysobacteraceae</taxon>
        <taxon>Lysobacter</taxon>
    </lineage>
</organism>